<reference evidence="1" key="1">
    <citation type="journal article" date="2023" name="Mol. Phylogenet. Evol.">
        <title>Genome-scale phylogeny and comparative genomics of the fungal order Sordariales.</title>
        <authorList>
            <person name="Hensen N."/>
            <person name="Bonometti L."/>
            <person name="Westerberg I."/>
            <person name="Brannstrom I.O."/>
            <person name="Guillou S."/>
            <person name="Cros-Aarteil S."/>
            <person name="Calhoun S."/>
            <person name="Haridas S."/>
            <person name="Kuo A."/>
            <person name="Mondo S."/>
            <person name="Pangilinan J."/>
            <person name="Riley R."/>
            <person name="LaButti K."/>
            <person name="Andreopoulos B."/>
            <person name="Lipzen A."/>
            <person name="Chen C."/>
            <person name="Yan M."/>
            <person name="Daum C."/>
            <person name="Ng V."/>
            <person name="Clum A."/>
            <person name="Steindorff A."/>
            <person name="Ohm R.A."/>
            <person name="Martin F."/>
            <person name="Silar P."/>
            <person name="Natvig D.O."/>
            <person name="Lalanne C."/>
            <person name="Gautier V."/>
            <person name="Ament-Velasquez S.L."/>
            <person name="Kruys A."/>
            <person name="Hutchinson M.I."/>
            <person name="Powell A.J."/>
            <person name="Barry K."/>
            <person name="Miller A.N."/>
            <person name="Grigoriev I.V."/>
            <person name="Debuchy R."/>
            <person name="Gladieux P."/>
            <person name="Hiltunen Thoren M."/>
            <person name="Johannesson H."/>
        </authorList>
    </citation>
    <scope>NUCLEOTIDE SEQUENCE</scope>
    <source>
        <strain evidence="1">CBS 232.78</strain>
    </source>
</reference>
<evidence type="ECO:0000313" key="1">
    <source>
        <dbReference type="EMBL" id="KAK3385952.1"/>
    </source>
</evidence>
<keyword evidence="2" id="KW-1185">Reference proteome</keyword>
<dbReference type="SUPFAM" id="SSF54427">
    <property type="entry name" value="NTF2-like"/>
    <property type="match status" value="1"/>
</dbReference>
<name>A0AAE0NQQ0_9PEZI</name>
<organism evidence="1 2">
    <name type="scientific">Podospora didyma</name>
    <dbReference type="NCBI Taxonomy" id="330526"/>
    <lineage>
        <taxon>Eukaryota</taxon>
        <taxon>Fungi</taxon>
        <taxon>Dikarya</taxon>
        <taxon>Ascomycota</taxon>
        <taxon>Pezizomycotina</taxon>
        <taxon>Sordariomycetes</taxon>
        <taxon>Sordariomycetidae</taxon>
        <taxon>Sordariales</taxon>
        <taxon>Podosporaceae</taxon>
        <taxon>Podospora</taxon>
    </lineage>
</organism>
<protein>
    <recommendedName>
        <fullName evidence="3">SnoaL-like domain-containing protein</fullName>
    </recommendedName>
</protein>
<comment type="caution">
    <text evidence="1">The sequence shown here is derived from an EMBL/GenBank/DDBJ whole genome shotgun (WGS) entry which is preliminary data.</text>
</comment>
<evidence type="ECO:0000313" key="2">
    <source>
        <dbReference type="Proteomes" id="UP001285441"/>
    </source>
</evidence>
<evidence type="ECO:0008006" key="3">
    <source>
        <dbReference type="Google" id="ProtNLM"/>
    </source>
</evidence>
<dbReference type="InterPro" id="IPR032710">
    <property type="entry name" value="NTF2-like_dom_sf"/>
</dbReference>
<dbReference type="EMBL" id="JAULSW010000004">
    <property type="protein sequence ID" value="KAK3385952.1"/>
    <property type="molecule type" value="Genomic_DNA"/>
</dbReference>
<gene>
    <name evidence="1" type="ORF">B0H63DRAFT_473895</name>
</gene>
<dbReference type="AlphaFoldDB" id="A0AAE0NQQ0"/>
<sequence>MAAVTVHYGSYITIQKDSSPGLEFLQAFLTACDSLDIHGHGVLSDHLLHHDATFAVNNGPAVKRDQVLHMLAMRSTKVAKFGHDVHTAWDVAKDDGGRTVMYESTSFTVLKDDPEGVEVRVNEFSVIEISRSEGGQFQAVELRTYMDPAPVSSRAQQLVMGKMEQGNKAPGMGI</sequence>
<accession>A0AAE0NQQ0</accession>
<dbReference type="Proteomes" id="UP001285441">
    <property type="component" value="Unassembled WGS sequence"/>
</dbReference>
<proteinExistence type="predicted"/>
<reference evidence="1" key="2">
    <citation type="submission" date="2023-06" db="EMBL/GenBank/DDBJ databases">
        <authorList>
            <consortium name="Lawrence Berkeley National Laboratory"/>
            <person name="Haridas S."/>
            <person name="Hensen N."/>
            <person name="Bonometti L."/>
            <person name="Westerberg I."/>
            <person name="Brannstrom I.O."/>
            <person name="Guillou S."/>
            <person name="Cros-Aarteil S."/>
            <person name="Calhoun S."/>
            <person name="Kuo A."/>
            <person name="Mondo S."/>
            <person name="Pangilinan J."/>
            <person name="Riley R."/>
            <person name="LaButti K."/>
            <person name="Andreopoulos B."/>
            <person name="Lipzen A."/>
            <person name="Chen C."/>
            <person name="Yanf M."/>
            <person name="Daum C."/>
            <person name="Ng V."/>
            <person name="Clum A."/>
            <person name="Steindorff A."/>
            <person name="Ohm R."/>
            <person name="Martin F."/>
            <person name="Silar P."/>
            <person name="Natvig D."/>
            <person name="Lalanne C."/>
            <person name="Gautier V."/>
            <person name="Ament-velasquez S.L."/>
            <person name="Kruys A."/>
            <person name="Hutchinson M.I."/>
            <person name="Powell A.J."/>
            <person name="Barry K."/>
            <person name="Miller A.N."/>
            <person name="Grigoriev I.V."/>
            <person name="Debuchy R."/>
            <person name="Gladieux P."/>
            <person name="Thoren M.H."/>
            <person name="Johannesson H."/>
        </authorList>
    </citation>
    <scope>NUCLEOTIDE SEQUENCE</scope>
    <source>
        <strain evidence="1">CBS 232.78</strain>
    </source>
</reference>